<dbReference type="InterPro" id="IPR043504">
    <property type="entry name" value="Peptidase_S1_PA_chymotrypsin"/>
</dbReference>
<keyword evidence="2" id="KW-0645">Protease</keyword>
<keyword evidence="2" id="KW-0378">Hydrolase</keyword>
<dbReference type="SUPFAM" id="SSF50494">
    <property type="entry name" value="Trypsin-like serine proteases"/>
    <property type="match status" value="1"/>
</dbReference>
<accession>A0ABU1ANP1</accession>
<name>A0ABU1ANP1_9BACT</name>
<feature type="chain" id="PRO_5046510264" evidence="1">
    <location>
        <begin position="23"/>
        <end position="417"/>
    </location>
</feature>
<dbReference type="GO" id="GO:0006508">
    <property type="term" value="P:proteolysis"/>
    <property type="evidence" value="ECO:0007669"/>
    <property type="project" value="UniProtKB-KW"/>
</dbReference>
<feature type="signal peptide" evidence="1">
    <location>
        <begin position="1"/>
        <end position="22"/>
    </location>
</feature>
<comment type="caution">
    <text evidence="2">The sequence shown here is derived from an EMBL/GenBank/DDBJ whole genome shotgun (WGS) entry which is preliminary data.</text>
</comment>
<protein>
    <submittedName>
        <fullName evidence="2">Serine protease</fullName>
    </submittedName>
</protein>
<dbReference type="InterPro" id="IPR009003">
    <property type="entry name" value="Peptidase_S1_PA"/>
</dbReference>
<keyword evidence="1" id="KW-0732">Signal</keyword>
<organism evidence="2 3">
    <name type="scientific">Thalassobacterium sedimentorum</name>
    <dbReference type="NCBI Taxonomy" id="3041258"/>
    <lineage>
        <taxon>Bacteria</taxon>
        <taxon>Pseudomonadati</taxon>
        <taxon>Verrucomicrobiota</taxon>
        <taxon>Opitutia</taxon>
        <taxon>Puniceicoccales</taxon>
        <taxon>Coraliomargaritaceae</taxon>
        <taxon>Thalassobacterium</taxon>
    </lineage>
</organism>
<dbReference type="RefSeq" id="WP_308986839.1">
    <property type="nucleotide sequence ID" value="NZ_JARXIC010000081.1"/>
</dbReference>
<keyword evidence="3" id="KW-1185">Reference proteome</keyword>
<evidence type="ECO:0000313" key="3">
    <source>
        <dbReference type="Proteomes" id="UP001243717"/>
    </source>
</evidence>
<sequence>MNCKSLVFVVVATVVSTFSVNATERTLTDTKGRTIDVLLLAKTDAGISVMRTDGLELDISYDLLSISDRDFISQWEPPKPELPESPVDAVVIISTTGSTGTGFFAHDAGKTYLYTNQHVISDIFNVKVTDSRGDPVELAELEISNSQDVARFRVRSRPAFLITDSAESNEKVTVLGNSEGAGVITSGPGQIKGIGPFEIEVDADFVPGNSGGPVINSENSVIGIATYISPGDERPDWVTKDTRYSKARRFTIRPSRVEDWRNISREEYAKQIGELESAINLFNQIYWTYLMLDEGKGYVSNIPENWHRDVLQILRNHNSRQKRPDATRTSYYVDGYYTGSTTKSHAETKEASRRANLRALMRVIEDEFGDLYNLKNRQLDIGYLLENKYESAEVLEGWLTSLKGQINNEIAFSKSSF</sequence>
<gene>
    <name evidence="2" type="ORF">QEH59_18405</name>
</gene>
<dbReference type="Proteomes" id="UP001243717">
    <property type="component" value="Unassembled WGS sequence"/>
</dbReference>
<dbReference type="Pfam" id="PF13365">
    <property type="entry name" value="Trypsin_2"/>
    <property type="match status" value="1"/>
</dbReference>
<evidence type="ECO:0000313" key="2">
    <source>
        <dbReference type="EMBL" id="MDQ8196407.1"/>
    </source>
</evidence>
<dbReference type="EMBL" id="JARXIC010000081">
    <property type="protein sequence ID" value="MDQ8196407.1"/>
    <property type="molecule type" value="Genomic_DNA"/>
</dbReference>
<reference evidence="2 3" key="1">
    <citation type="submission" date="2023-04" db="EMBL/GenBank/DDBJ databases">
        <title>A novel bacteria isolated from coastal sediment.</title>
        <authorList>
            <person name="Liu X.-J."/>
            <person name="Du Z.-J."/>
        </authorList>
    </citation>
    <scope>NUCLEOTIDE SEQUENCE [LARGE SCALE GENOMIC DNA]</scope>
    <source>
        <strain evidence="2 3">SDUM461004</strain>
    </source>
</reference>
<dbReference type="GO" id="GO:0008233">
    <property type="term" value="F:peptidase activity"/>
    <property type="evidence" value="ECO:0007669"/>
    <property type="project" value="UniProtKB-KW"/>
</dbReference>
<dbReference type="Gene3D" id="2.40.10.10">
    <property type="entry name" value="Trypsin-like serine proteases"/>
    <property type="match status" value="2"/>
</dbReference>
<evidence type="ECO:0000256" key="1">
    <source>
        <dbReference type="SAM" id="SignalP"/>
    </source>
</evidence>
<proteinExistence type="predicted"/>